<organism evidence="4 5">
    <name type="scientific">Krasilnikovia cinnamomea</name>
    <dbReference type="NCBI Taxonomy" id="349313"/>
    <lineage>
        <taxon>Bacteria</taxon>
        <taxon>Bacillati</taxon>
        <taxon>Actinomycetota</taxon>
        <taxon>Actinomycetes</taxon>
        <taxon>Micromonosporales</taxon>
        <taxon>Micromonosporaceae</taxon>
        <taxon>Krasilnikovia</taxon>
    </lineage>
</organism>
<dbReference type="NCBIfam" id="NF006087">
    <property type="entry name" value="PRK08236.1"/>
    <property type="match status" value="1"/>
</dbReference>
<comment type="caution">
    <text evidence="4">The sequence shown here is derived from an EMBL/GenBank/DDBJ whole genome shotgun (WGS) entry which is preliminary data.</text>
</comment>
<dbReference type="RefSeq" id="WP_130510424.1">
    <property type="nucleotide sequence ID" value="NZ_SHKY01000001.1"/>
</dbReference>
<dbReference type="PANTHER" id="PTHR46832:SF2">
    <property type="entry name" value="FUTALOSINE HYDROLASE"/>
    <property type="match status" value="1"/>
</dbReference>
<reference evidence="4 5" key="1">
    <citation type="submission" date="2019-02" db="EMBL/GenBank/DDBJ databases">
        <title>Sequencing the genomes of 1000 actinobacteria strains.</title>
        <authorList>
            <person name="Klenk H.-P."/>
        </authorList>
    </citation>
    <scope>NUCLEOTIDE SEQUENCE [LARGE SCALE GENOMIC DNA]</scope>
    <source>
        <strain evidence="4 5">DSM 45162</strain>
    </source>
</reference>
<gene>
    <name evidence="1" type="primary">mqnB</name>
    <name evidence="4" type="ORF">EV385_3521</name>
</gene>
<comment type="similarity">
    <text evidence="1">Belongs to the PNP/UDP phosphorylase family. Futalosine hydrolase subfamily.</text>
</comment>
<dbReference type="InterPro" id="IPR000845">
    <property type="entry name" value="Nucleoside_phosphorylase_d"/>
</dbReference>
<dbReference type="InterPro" id="IPR019963">
    <property type="entry name" value="FL_hydrolase_MqnB"/>
</dbReference>
<evidence type="ECO:0000256" key="2">
    <source>
        <dbReference type="NCBIfam" id="TIGR03664"/>
    </source>
</evidence>
<dbReference type="Pfam" id="PF01048">
    <property type="entry name" value="PNP_UDP_1"/>
    <property type="match status" value="1"/>
</dbReference>
<proteinExistence type="inferred from homology"/>
<dbReference type="GO" id="GO:0009116">
    <property type="term" value="P:nucleoside metabolic process"/>
    <property type="evidence" value="ECO:0007669"/>
    <property type="project" value="InterPro"/>
</dbReference>
<comment type="catalytic activity">
    <reaction evidence="1">
        <text>futalosine + H2O = dehypoxanthine futalosine + hypoxanthine</text>
        <dbReference type="Rhea" id="RHEA:25904"/>
        <dbReference type="ChEBI" id="CHEBI:15377"/>
        <dbReference type="ChEBI" id="CHEBI:17368"/>
        <dbReference type="ChEBI" id="CHEBI:58863"/>
        <dbReference type="ChEBI" id="CHEBI:58864"/>
        <dbReference type="EC" id="3.2.2.26"/>
    </reaction>
</comment>
<dbReference type="InterPro" id="IPR035994">
    <property type="entry name" value="Nucleoside_phosphorylase_sf"/>
</dbReference>
<evidence type="ECO:0000313" key="4">
    <source>
        <dbReference type="EMBL" id="RZU51688.1"/>
    </source>
</evidence>
<dbReference type="Gene3D" id="3.40.50.1580">
    <property type="entry name" value="Nucleoside phosphorylase domain"/>
    <property type="match status" value="1"/>
</dbReference>
<dbReference type="SUPFAM" id="SSF53167">
    <property type="entry name" value="Purine and uridine phosphorylases"/>
    <property type="match status" value="1"/>
</dbReference>
<keyword evidence="1" id="KW-0474">Menaquinone biosynthesis</keyword>
<dbReference type="PANTHER" id="PTHR46832">
    <property type="entry name" value="5'-METHYLTHIOADENOSINE/S-ADENOSYLHOMOCYSTEINE NUCLEOSIDASE"/>
    <property type="match status" value="1"/>
</dbReference>
<comment type="pathway">
    <text evidence="1">Quinol/quinone metabolism; menaquinone biosynthesis.</text>
</comment>
<dbReference type="GO" id="GO:0019284">
    <property type="term" value="P:L-methionine salvage from S-adenosylmethionine"/>
    <property type="evidence" value="ECO:0007669"/>
    <property type="project" value="TreeGrafter"/>
</dbReference>
<dbReference type="EC" id="3.2.2.26" evidence="1 2"/>
<dbReference type="AlphaFoldDB" id="A0A4Q7ZL59"/>
<dbReference type="NCBIfam" id="TIGR03664">
    <property type="entry name" value="fut_nucase"/>
    <property type="match status" value="1"/>
</dbReference>
<accession>A0A4Q7ZL59</accession>
<protein>
    <recommendedName>
        <fullName evidence="1 2">Futalosine hydrolase</fullName>
        <shortName evidence="1">FL hydrolase</shortName>
        <ecNumber evidence="1 2">3.2.2.26</ecNumber>
    </recommendedName>
    <alternativeName>
        <fullName evidence="1">Futalosine nucleosidase</fullName>
    </alternativeName>
    <alternativeName>
        <fullName evidence="1">Menaquinone biosynthetic enzyme MqnB</fullName>
    </alternativeName>
</protein>
<feature type="domain" description="Nucleoside phosphorylase" evidence="3">
    <location>
        <begin position="34"/>
        <end position="190"/>
    </location>
</feature>
<comment type="function">
    <text evidence="1">Catalyzes the hydrolysis of futalosine (FL) to dehypoxanthine futalosine (DHFL) and hypoxanthine, a step in the biosynthesis of menaquinone (MK, vitamin K2).</text>
</comment>
<evidence type="ECO:0000256" key="1">
    <source>
        <dbReference type="HAMAP-Rule" id="MF_00991"/>
    </source>
</evidence>
<dbReference type="EMBL" id="SHKY01000001">
    <property type="protein sequence ID" value="RZU51688.1"/>
    <property type="molecule type" value="Genomic_DNA"/>
</dbReference>
<keyword evidence="5" id="KW-1185">Reference proteome</keyword>
<dbReference type="GO" id="GO:0009234">
    <property type="term" value="P:menaquinone biosynthetic process"/>
    <property type="evidence" value="ECO:0007669"/>
    <property type="project" value="UniProtKB-UniRule"/>
</dbReference>
<dbReference type="GO" id="GO:0005829">
    <property type="term" value="C:cytosol"/>
    <property type="evidence" value="ECO:0007669"/>
    <property type="project" value="TreeGrafter"/>
</dbReference>
<dbReference type="GO" id="GO:0008782">
    <property type="term" value="F:adenosylhomocysteine nucleosidase activity"/>
    <property type="evidence" value="ECO:0007669"/>
    <property type="project" value="TreeGrafter"/>
</dbReference>
<evidence type="ECO:0000313" key="5">
    <source>
        <dbReference type="Proteomes" id="UP000292564"/>
    </source>
</evidence>
<dbReference type="GO" id="GO:0008930">
    <property type="term" value="F:methylthioadenosine nucleosidase activity"/>
    <property type="evidence" value="ECO:0007669"/>
    <property type="project" value="TreeGrafter"/>
</dbReference>
<sequence length="216" mass="20791">MSAPDLLVVTAVAAEADAVRAGADPARIRVEPVGVGPAAAGAGAARLLALAEAAGSPYRAVLSAGIGGGLPGRAAVGATVLGLRAIAADLGAESADGFLPVELLGFGTSVIDADETLIKALAAALPEAVPGDILTLGTVTGTAATATALAARFPAAAAEAMEGYGVACAAAGAGTPFAELRAISNAVGPRDRLAWRIPEALGALTRAARALSGLPL</sequence>
<dbReference type="UniPathway" id="UPA00079"/>
<dbReference type="OrthoDB" id="9788270at2"/>
<evidence type="ECO:0000259" key="3">
    <source>
        <dbReference type="Pfam" id="PF01048"/>
    </source>
</evidence>
<name>A0A4Q7ZL59_9ACTN</name>
<dbReference type="Proteomes" id="UP000292564">
    <property type="component" value="Unassembled WGS sequence"/>
</dbReference>
<keyword evidence="1 4" id="KW-0378">Hydrolase</keyword>
<dbReference type="HAMAP" id="MF_00991">
    <property type="entry name" value="MqnB"/>
    <property type="match status" value="1"/>
</dbReference>